<keyword evidence="2" id="KW-0934">Plastid</keyword>
<dbReference type="Pfam" id="PF13655">
    <property type="entry name" value="RVT_N"/>
    <property type="match status" value="1"/>
</dbReference>
<keyword evidence="2" id="KW-0695">RNA-directed DNA polymerase</keyword>
<sequence>MNKFVSFNVFVSSFEDLFSSFMLVRSFFRSGRGKIWTTIQWHSVERRVLRIQHLISIAVKKGNSRTISGFQKLLVRSSFGRLKSVRQVTQENSLRFIPGSDGEVILSSRKKLWAASTVSYPAKFLRLRRVHFFTLGGSYRSLFVPSISERIEQFLWTLAVAPIVEVVSRSFLYVSSQRLSREVFSLQIKNSLSLFPNIAWVSTFCLDPFQVSVMSSWILLNVPMDKRLYRWWQKNNFFFTNLPNILCDLECFLQEKGYFQPQFIRQYPPLFVSCRNTILVFGQNPLQLRQIQSCIFEFLLIRRVHILSYTVPAYVYDGFTLLSDFFYPSSNRGFNTKVSTAAVYIHKRVLKVIVKSSLIIPPSTLIQKLNKQVRQDYYLMGARKFACSVLWGNTFLILPTIIFWRESYNDADYFWLTCLDMDKYLARLLWKWVQRRHSKTSRIVLFHQYWRKSEGRYVFCYLDPKIGRPYALLFHT</sequence>
<evidence type="ECO:0000313" key="2">
    <source>
        <dbReference type="EMBL" id="UXD06302.1"/>
    </source>
</evidence>
<accession>A0A977K897</accession>
<reference evidence="2" key="2">
    <citation type="journal article" date="2022" name="Mol. Phylogenet. Evol.">
        <title>Maturyoshka: A maturase inside a maturase, and other peculiarities of the novel chloroplast genomes of marine euglenophytes.</title>
        <authorList>
            <person name="Maciszewski K."/>
            <person name="Dabbagh N."/>
            <person name="Preisfeld A."/>
            <person name="Karnkowska A."/>
        </authorList>
    </citation>
    <scope>NUCLEOTIDE SEQUENCE</scope>
    <source>
        <strain evidence="2">K-0027</strain>
    </source>
</reference>
<reference evidence="2" key="1">
    <citation type="submission" date="2021-09" db="EMBL/GenBank/DDBJ databases">
        <authorList>
            <person name="Maciszewski K."/>
            <person name="Dabbagh N."/>
            <person name="Preisfeld A."/>
            <person name="Karnkowska A."/>
        </authorList>
    </citation>
    <scope>NUCLEOTIDE SEQUENCE</scope>
    <source>
        <strain evidence="2">K-0027</strain>
    </source>
</reference>
<dbReference type="GeneID" id="75518346"/>
<proteinExistence type="predicted"/>
<dbReference type="EMBL" id="OK136184">
    <property type="protein sequence ID" value="UXD06302.1"/>
    <property type="molecule type" value="Genomic_DNA"/>
</dbReference>
<evidence type="ECO:0000259" key="1">
    <source>
        <dbReference type="Pfam" id="PF13655"/>
    </source>
</evidence>
<keyword evidence="2" id="KW-0808">Transferase</keyword>
<dbReference type="GO" id="GO:0003964">
    <property type="term" value="F:RNA-directed DNA polymerase activity"/>
    <property type="evidence" value="ECO:0007669"/>
    <property type="project" value="UniProtKB-KW"/>
</dbReference>
<organism evidence="2">
    <name type="scientific">Eutreptiella eupharyngea</name>
    <dbReference type="NCBI Taxonomy" id="215702"/>
    <lineage>
        <taxon>Eukaryota</taxon>
        <taxon>Discoba</taxon>
        <taxon>Euglenozoa</taxon>
        <taxon>Euglenida</taxon>
        <taxon>Spirocuta</taxon>
        <taxon>Euglenophyceae</taxon>
        <taxon>Eutreptiales</taxon>
        <taxon>Eutreptiaceae</taxon>
        <taxon>Eutreptiella</taxon>
    </lineage>
</organism>
<dbReference type="AlphaFoldDB" id="A0A977K897"/>
<dbReference type="RefSeq" id="YP_010502706.1">
    <property type="nucleotide sequence ID" value="NC_066976.1"/>
</dbReference>
<geneLocation type="chloroplast" evidence="2"/>
<dbReference type="InterPro" id="IPR025960">
    <property type="entry name" value="RVT_N"/>
</dbReference>
<keyword evidence="2" id="KW-0150">Chloroplast</keyword>
<protein>
    <submittedName>
        <fullName evidence="2">Group II intron reverse transcriptase/maturase roaA</fullName>
    </submittedName>
</protein>
<feature type="domain" description="Reverse transcriptase N-terminal" evidence="1">
    <location>
        <begin position="36"/>
        <end position="115"/>
    </location>
</feature>
<name>A0A977K897_9EUGL</name>
<keyword evidence="2" id="KW-0548">Nucleotidyltransferase</keyword>